<dbReference type="InterPro" id="IPR036736">
    <property type="entry name" value="ACP-like_sf"/>
</dbReference>
<dbReference type="Pfam" id="PF00550">
    <property type="entry name" value="PP-binding"/>
    <property type="match status" value="1"/>
</dbReference>
<organism evidence="2 3">
    <name type="scientific">Rhodovastum atsumiense</name>
    <dbReference type="NCBI Taxonomy" id="504468"/>
    <lineage>
        <taxon>Bacteria</taxon>
        <taxon>Pseudomonadati</taxon>
        <taxon>Pseudomonadota</taxon>
        <taxon>Alphaproteobacteria</taxon>
        <taxon>Acetobacterales</taxon>
        <taxon>Acetobacteraceae</taxon>
        <taxon>Rhodovastum</taxon>
    </lineage>
</organism>
<sequence>MQPDIDRLVLLHLATLCGEPVEALDLDMPMAAFDLDSFDAVELSLAIEKAHAIEIDPEVFLGHGQSLGSLLDMLRSFRFRGERGQ</sequence>
<protein>
    <submittedName>
        <fullName evidence="2">Acyl carrier protein</fullName>
    </submittedName>
</protein>
<dbReference type="EMBL" id="VWPK01000027">
    <property type="protein sequence ID" value="KAA5610855.1"/>
    <property type="molecule type" value="Genomic_DNA"/>
</dbReference>
<name>A0A5M6ITU3_9PROT</name>
<gene>
    <name evidence="2" type="ORF">F1189_17420</name>
</gene>
<evidence type="ECO:0000259" key="1">
    <source>
        <dbReference type="PROSITE" id="PS50075"/>
    </source>
</evidence>
<keyword evidence="3" id="KW-1185">Reference proteome</keyword>
<dbReference type="PROSITE" id="PS50075">
    <property type="entry name" value="CARRIER"/>
    <property type="match status" value="1"/>
</dbReference>
<proteinExistence type="predicted"/>
<dbReference type="RefSeq" id="WP_150042138.1">
    <property type="nucleotide sequence ID" value="NZ_OW485601.1"/>
</dbReference>
<accession>A0A5M6ITU3</accession>
<dbReference type="Proteomes" id="UP000325255">
    <property type="component" value="Unassembled WGS sequence"/>
</dbReference>
<dbReference type="SUPFAM" id="SSF47336">
    <property type="entry name" value="ACP-like"/>
    <property type="match status" value="1"/>
</dbReference>
<reference evidence="2 3" key="1">
    <citation type="submission" date="2019-09" db="EMBL/GenBank/DDBJ databases">
        <title>Genome sequence of Rhodovastum atsumiense, a diverse member of the Acetobacteraceae family of non-sulfur purple photosynthetic bacteria.</title>
        <authorList>
            <person name="Meyer T."/>
            <person name="Kyndt J."/>
        </authorList>
    </citation>
    <scope>NUCLEOTIDE SEQUENCE [LARGE SCALE GENOMIC DNA]</scope>
    <source>
        <strain evidence="2 3">DSM 21279</strain>
    </source>
</reference>
<evidence type="ECO:0000313" key="2">
    <source>
        <dbReference type="EMBL" id="KAA5610855.1"/>
    </source>
</evidence>
<dbReference type="InterPro" id="IPR009081">
    <property type="entry name" value="PP-bd_ACP"/>
</dbReference>
<comment type="caution">
    <text evidence="2">The sequence shown here is derived from an EMBL/GenBank/DDBJ whole genome shotgun (WGS) entry which is preliminary data.</text>
</comment>
<dbReference type="AlphaFoldDB" id="A0A5M6ITU3"/>
<dbReference type="Gene3D" id="1.10.1200.10">
    <property type="entry name" value="ACP-like"/>
    <property type="match status" value="1"/>
</dbReference>
<evidence type="ECO:0000313" key="3">
    <source>
        <dbReference type="Proteomes" id="UP000325255"/>
    </source>
</evidence>
<feature type="domain" description="Carrier" evidence="1">
    <location>
        <begin position="3"/>
        <end position="78"/>
    </location>
</feature>